<feature type="compositionally biased region" description="Polar residues" evidence="1">
    <location>
        <begin position="1570"/>
        <end position="1582"/>
    </location>
</feature>
<name>A0A0G4EJ89_VITBC</name>
<dbReference type="GO" id="GO:0031380">
    <property type="term" value="C:nuclear RNA-directed RNA polymerase complex"/>
    <property type="evidence" value="ECO:0007669"/>
    <property type="project" value="TreeGrafter"/>
</dbReference>
<sequence>MASSAEKSELKSCDINGVGIRPDDHQCYGTKPRREGVEQTSGTVFVRNSGQSLWDLIVKCKEYAGLVDEASTGDRGATICFYSEDSARRAVEKLNGQGGITVEIDRGKPPKRTAAIFGNRISFGNIVCESGVGVHMETYKTLVGVERQWGGPDQLAHETVNSFGALLVKHGPAGLFFCLTDRKIRLEFKTGTGTHYRMEWPFAHVSLRLYATDDDDLHVAINFTHAPKLLRNATGCDHEEANRVDYVRITDPWKISDPRAFGGGQGGVRKGATALEVSWCVSLVCPGRRAHFLDKVAPSLVKAGILQHNTTLPTIQYDSITNDRWLDDIHRVSLELCEGRSRGQDTPGAHFLLCTQYQVLITNGILQGTRAVEPSFVSECLLSPSYSVKVKLYCLTEMEKPGKPIMNPKQEFERIAARGQRQLGLVHTLMEYPEHCMRILHVDVTPLKMYVRGPFVEQSNRVLRRYRQHTDHFVRGRFTDEDGKQLHYHVTVAPLVKDRIQRILEEGVRVGHLPPYVLLGFSSSQVREQSAWLLRPDKDKGLTLEQIWSFMGDFSHIKQPSKFAARMGQCFSATQRGICIHPSEVVRVDDIARAVDPGDHANDAVYEFTDGAGYCHESVAEDLATQLKLDFVPHAFQIRFNGAKGMLQVDLNFRDKHPRPYRLALRPSQTKFTAQHNILEVCDNGYARFIPLHLNREIITLLLTREVPPRVFHEIFRDAMGVLNKATTDKDAALQMLRSVGRESVIGPTLVKLLTQTRRLDGDRSMRDPFVLKCLREIRRLDCKMIETKTHLFVNEGAVLFGVPDETGVLNYGEIHLRIQRPDEAVKTVKGKVVVTKNPAFDPGDTRVFEAVDRPRLRHCVNVIVFPVKGPRPHPNELSGSDLDGDMYHAIWDPRCVPPTTNPPGAEYYKPRPKRLPESYFIDYFRFDTLGKIAVAWLNQCHQPDIYAEQKARHPTCLELAELHSDAVDFAKTGEPVVLSTSLIPPLRPDFLATAYHEERGRIFVSNSVIGDICRQAKQEERRFEEEDERCPMRVEVVDGVEVRTDADGQPMWRLVQLRWVLPCTLTGLVEGHIIKWRYLPDPEHMDRHHVCDQLRKCTVRFKDLVHNTHSSATTAKLCIPLHVEAVQFQVQCRLTNGSLSDPSAPSPPNYIDVEDKYKTAAPTLYRDTVLLKDVLFCREFDNGQGVRFTRGVTVTDLEKQVDVKAALLLGYPGPHVVGPVIPTTQFLQELDVGVGRMSVMVRFVDEKTARAFMTALHMECGGNGRRLMGVREKDGRQHHFVRVDYVEDPYIQAYENRMSSLSHEYGKDNSREEKLFGPPVFGRMRRIEGLHGVNYPENGERADFYNKGFLADQMAAIRRFLQSLALGVVTSDGVVDVLALPSERGRGTAPTSSLHILFESEAIADAFDRHWAQHSADDPLLAGLVGPLNPWPDQGRRASGDESSPPAPDAVAHFEQYEISVFDWQWSQDELKDYILTSLAGSPLDHLQQAARSGEASPLYPIERITPIRHRLNHRNVREPAINPAEQPAENKPTSYSVSLRSLDAVLHFIKPWRHVAGDGSIFKRPTPLNKTPRQPPNRNHSFARGRGPVSPSPSSGGPSPQPYHNRPIPRHATHMIDEDAADDQEAENQQLEREGEDEPASSSAGQPVLCRTLALWPGPTHHWRWLV</sequence>
<evidence type="ECO:0000313" key="4">
    <source>
        <dbReference type="Proteomes" id="UP000041254"/>
    </source>
</evidence>
<organism evidence="3 4">
    <name type="scientific">Vitrella brassicaformis (strain CCMP3155)</name>
    <dbReference type="NCBI Taxonomy" id="1169540"/>
    <lineage>
        <taxon>Eukaryota</taxon>
        <taxon>Sar</taxon>
        <taxon>Alveolata</taxon>
        <taxon>Colpodellida</taxon>
        <taxon>Vitrellaceae</taxon>
        <taxon>Vitrella</taxon>
    </lineage>
</organism>
<dbReference type="InterPro" id="IPR057596">
    <property type="entry name" value="RDRP_core"/>
</dbReference>
<dbReference type="InParanoid" id="A0A0G4EJ89"/>
<gene>
    <name evidence="3" type="ORF">Vbra_20397</name>
</gene>
<dbReference type="GO" id="GO:0003968">
    <property type="term" value="F:RNA-directed RNA polymerase activity"/>
    <property type="evidence" value="ECO:0007669"/>
    <property type="project" value="UniProtKB-KW"/>
</dbReference>
<proteinExistence type="predicted"/>
<evidence type="ECO:0000256" key="1">
    <source>
        <dbReference type="SAM" id="MobiDB-lite"/>
    </source>
</evidence>
<feature type="domain" description="RDRP core" evidence="2">
    <location>
        <begin position="444"/>
        <end position="1016"/>
    </location>
</feature>
<dbReference type="InterPro" id="IPR007855">
    <property type="entry name" value="RDRP"/>
</dbReference>
<dbReference type="GO" id="GO:0030422">
    <property type="term" value="P:siRNA processing"/>
    <property type="evidence" value="ECO:0007669"/>
    <property type="project" value="TreeGrafter"/>
</dbReference>
<accession>A0A0G4EJ89</accession>
<dbReference type="Proteomes" id="UP000041254">
    <property type="component" value="Unassembled WGS sequence"/>
</dbReference>
<feature type="compositionally biased region" description="Low complexity" evidence="1">
    <location>
        <begin position="1589"/>
        <end position="1600"/>
    </location>
</feature>
<protein>
    <recommendedName>
        <fullName evidence="2">RDRP core domain-containing protein</fullName>
    </recommendedName>
</protein>
<evidence type="ECO:0000259" key="2">
    <source>
        <dbReference type="Pfam" id="PF05183"/>
    </source>
</evidence>
<dbReference type="PANTHER" id="PTHR23079:SF55">
    <property type="entry name" value="RNA-DIRECTED RNA POLYMERASE"/>
    <property type="match status" value="1"/>
</dbReference>
<dbReference type="PANTHER" id="PTHR23079">
    <property type="entry name" value="RNA-DEPENDENT RNA POLYMERASE"/>
    <property type="match status" value="1"/>
</dbReference>
<evidence type="ECO:0000313" key="3">
    <source>
        <dbReference type="EMBL" id="CEL96779.1"/>
    </source>
</evidence>
<dbReference type="PhylomeDB" id="A0A0G4EJ89"/>
<feature type="region of interest" description="Disordered" evidence="1">
    <location>
        <begin position="1561"/>
        <end position="1649"/>
    </location>
</feature>
<dbReference type="GO" id="GO:0003723">
    <property type="term" value="F:RNA binding"/>
    <property type="evidence" value="ECO:0007669"/>
    <property type="project" value="UniProtKB-KW"/>
</dbReference>
<dbReference type="Pfam" id="PF05183">
    <property type="entry name" value="RdRP"/>
    <property type="match status" value="1"/>
</dbReference>
<reference evidence="3 4" key="1">
    <citation type="submission" date="2014-11" db="EMBL/GenBank/DDBJ databases">
        <authorList>
            <person name="Zhu J."/>
            <person name="Qi W."/>
            <person name="Song R."/>
        </authorList>
    </citation>
    <scope>NUCLEOTIDE SEQUENCE [LARGE SCALE GENOMIC DNA]</scope>
</reference>
<keyword evidence="4" id="KW-1185">Reference proteome</keyword>
<dbReference type="VEuPathDB" id="CryptoDB:Vbra_20397"/>
<dbReference type="EMBL" id="CDMY01000246">
    <property type="protein sequence ID" value="CEL96779.1"/>
    <property type="molecule type" value="Genomic_DNA"/>
</dbReference>
<dbReference type="OrthoDB" id="313418at2759"/>